<evidence type="ECO:0000256" key="2">
    <source>
        <dbReference type="ARBA" id="ARBA00023034"/>
    </source>
</evidence>
<evidence type="ECO:0000256" key="3">
    <source>
        <dbReference type="ARBA" id="ARBA00023121"/>
    </source>
</evidence>
<evidence type="ECO:0000313" key="6">
    <source>
        <dbReference type="Proteomes" id="UP001049518"/>
    </source>
</evidence>
<reference evidence="5" key="1">
    <citation type="submission" date="2020-07" db="EMBL/GenBank/DDBJ databases">
        <authorList>
            <person name="Tarantini F.S."/>
            <person name="Hong K.W."/>
            <person name="Chan K.G."/>
        </authorList>
    </citation>
    <scope>NUCLEOTIDE SEQUENCE</scope>
    <source>
        <strain evidence="5">32-07</strain>
    </source>
</reference>
<dbReference type="InterPro" id="IPR008628">
    <property type="entry name" value="GPP34-like"/>
</dbReference>
<keyword evidence="3" id="KW-0446">Lipid-binding</keyword>
<dbReference type="Gene3D" id="1.10.3630.10">
    <property type="entry name" value="yeast vps74-n-term truncation variant domain like"/>
    <property type="match status" value="2"/>
</dbReference>
<evidence type="ECO:0000313" key="5">
    <source>
        <dbReference type="EMBL" id="QXJ22931.1"/>
    </source>
</evidence>
<protein>
    <submittedName>
        <fullName evidence="5">GPP34 family phosphoprotein</fullName>
    </submittedName>
</protein>
<dbReference type="Pfam" id="PF05719">
    <property type="entry name" value="GPP34"/>
    <property type="match status" value="1"/>
</dbReference>
<sequence length="258" mass="26780">MRIADELLLLAIHPAGGRPVIGAAKLDLALAGAILSELVVSGRVRLDGDRAHPAVPDAGPPAPLPPHVPFPPNAPSAVPLLESVSFGDAGSPGGPVTSPRDPALDEAFTRIVRAPGARAHRLVADLSGATLRLRLRNALIGQGILAEEEQRILGVLRSSSHPEMNPVPRREILARLDAALAGADFDNTVPGRRTASLLEIAHACDLTRVLFAHVVDLERRVAAVTAGGWAGPAVRRAITRMQSDGGAPFVADTTAGPS</sequence>
<dbReference type="Proteomes" id="UP001049518">
    <property type="component" value="Chromosome"/>
</dbReference>
<dbReference type="InterPro" id="IPR038261">
    <property type="entry name" value="GPP34-like_sf"/>
</dbReference>
<comment type="subcellular location">
    <subcellularLocation>
        <location evidence="1">Golgi apparatus membrane</location>
        <topology evidence="1">Peripheral membrane protein</topology>
        <orientation evidence="1">Cytoplasmic side</orientation>
    </subcellularLocation>
</comment>
<keyword evidence="2" id="KW-0333">Golgi apparatus</keyword>
<keyword evidence="6" id="KW-1185">Reference proteome</keyword>
<keyword evidence="4" id="KW-0472">Membrane</keyword>
<evidence type="ECO:0000256" key="4">
    <source>
        <dbReference type="ARBA" id="ARBA00023136"/>
    </source>
</evidence>
<gene>
    <name evidence="5" type="ORF">AGRA3207_004012</name>
</gene>
<dbReference type="EMBL" id="CP059572">
    <property type="protein sequence ID" value="QXJ22931.1"/>
    <property type="molecule type" value="Genomic_DNA"/>
</dbReference>
<proteinExistence type="predicted"/>
<accession>A0ABX8QX76</accession>
<evidence type="ECO:0000256" key="1">
    <source>
        <dbReference type="ARBA" id="ARBA00004255"/>
    </source>
</evidence>
<name>A0ABX8QX76_9ACTN</name>
<organism evidence="5 6">
    <name type="scientific">Actinomadura graeca</name>
    <dbReference type="NCBI Taxonomy" id="2750812"/>
    <lineage>
        <taxon>Bacteria</taxon>
        <taxon>Bacillati</taxon>
        <taxon>Actinomycetota</taxon>
        <taxon>Actinomycetes</taxon>
        <taxon>Streptosporangiales</taxon>
        <taxon>Thermomonosporaceae</taxon>
        <taxon>Actinomadura</taxon>
    </lineage>
</organism>
<dbReference type="RefSeq" id="WP_231328603.1">
    <property type="nucleotide sequence ID" value="NZ_CP059572.1"/>
</dbReference>